<gene>
    <name evidence="1" type="ORF">BGAL_0402g00100</name>
</gene>
<dbReference type="EMBL" id="PQXL01000402">
    <property type="protein sequence ID" value="THV46251.1"/>
    <property type="molecule type" value="Genomic_DNA"/>
</dbReference>
<keyword evidence="2" id="KW-1185">Reference proteome</keyword>
<dbReference type="AlphaFoldDB" id="A0A4S8QQ36"/>
<protein>
    <submittedName>
        <fullName evidence="1">Uncharacterized protein</fullName>
    </submittedName>
</protein>
<accession>A0A4S8QQ36</accession>
<evidence type="ECO:0000313" key="2">
    <source>
        <dbReference type="Proteomes" id="UP000308671"/>
    </source>
</evidence>
<evidence type="ECO:0000313" key="1">
    <source>
        <dbReference type="EMBL" id="THV46251.1"/>
    </source>
</evidence>
<organism evidence="1 2">
    <name type="scientific">Botrytis galanthina</name>
    <dbReference type="NCBI Taxonomy" id="278940"/>
    <lineage>
        <taxon>Eukaryota</taxon>
        <taxon>Fungi</taxon>
        <taxon>Dikarya</taxon>
        <taxon>Ascomycota</taxon>
        <taxon>Pezizomycotina</taxon>
        <taxon>Leotiomycetes</taxon>
        <taxon>Helotiales</taxon>
        <taxon>Sclerotiniaceae</taxon>
        <taxon>Botrytis</taxon>
    </lineage>
</organism>
<sequence>MNEPIKGMICIRWLGWASDDLSILGQDSYTYTYTTLFMNEHTLVRKKEEGKIILILAFHPESIQSNVSIFGRCMNI</sequence>
<reference evidence="1 2" key="1">
    <citation type="submission" date="2017-12" db="EMBL/GenBank/DDBJ databases">
        <title>Comparative genomics of Botrytis spp.</title>
        <authorList>
            <person name="Valero-Jimenez C.A."/>
            <person name="Tapia P."/>
            <person name="Veloso J."/>
            <person name="Silva-Moreno E."/>
            <person name="Staats M."/>
            <person name="Valdes J.H."/>
            <person name="Van Kan J.A.L."/>
        </authorList>
    </citation>
    <scope>NUCLEOTIDE SEQUENCE [LARGE SCALE GENOMIC DNA]</scope>
    <source>
        <strain evidence="1 2">MUCL435</strain>
    </source>
</reference>
<name>A0A4S8QQ36_9HELO</name>
<dbReference type="Proteomes" id="UP000308671">
    <property type="component" value="Unassembled WGS sequence"/>
</dbReference>
<comment type="caution">
    <text evidence="1">The sequence shown here is derived from an EMBL/GenBank/DDBJ whole genome shotgun (WGS) entry which is preliminary data.</text>
</comment>
<proteinExistence type="predicted"/>